<evidence type="ECO:0000256" key="3">
    <source>
        <dbReference type="ARBA" id="ARBA00023242"/>
    </source>
</evidence>
<organism evidence="6 7">
    <name type="scientific">Ignelater luminosus</name>
    <name type="common">Cucubano</name>
    <name type="synonym">Pyrophorus luminosus</name>
    <dbReference type="NCBI Taxonomy" id="2038154"/>
    <lineage>
        <taxon>Eukaryota</taxon>
        <taxon>Metazoa</taxon>
        <taxon>Ecdysozoa</taxon>
        <taxon>Arthropoda</taxon>
        <taxon>Hexapoda</taxon>
        <taxon>Insecta</taxon>
        <taxon>Pterygota</taxon>
        <taxon>Neoptera</taxon>
        <taxon>Endopterygota</taxon>
        <taxon>Coleoptera</taxon>
        <taxon>Polyphaga</taxon>
        <taxon>Elateriformia</taxon>
        <taxon>Elateroidea</taxon>
        <taxon>Elateridae</taxon>
        <taxon>Agrypninae</taxon>
        <taxon>Pyrophorini</taxon>
        <taxon>Ignelater</taxon>
    </lineage>
</organism>
<feature type="region of interest" description="Disordered" evidence="4">
    <location>
        <begin position="107"/>
        <end position="136"/>
    </location>
</feature>
<dbReference type="PANTHER" id="PTHR15107">
    <property type="entry name" value="RETINOBLASTOMA BINDING PROTEIN 8"/>
    <property type="match status" value="1"/>
</dbReference>
<gene>
    <name evidence="6" type="ORF">ILUMI_07794</name>
</gene>
<dbReference type="GO" id="GO:0003684">
    <property type="term" value="F:damaged DNA binding"/>
    <property type="evidence" value="ECO:0007669"/>
    <property type="project" value="TreeGrafter"/>
</dbReference>
<evidence type="ECO:0000256" key="4">
    <source>
        <dbReference type="SAM" id="MobiDB-lite"/>
    </source>
</evidence>
<reference evidence="6" key="1">
    <citation type="submission" date="2019-08" db="EMBL/GenBank/DDBJ databases">
        <title>The genome of the North American firefly Photinus pyralis.</title>
        <authorList>
            <consortium name="Photinus pyralis genome working group"/>
            <person name="Fallon T.R."/>
            <person name="Sander Lower S.E."/>
            <person name="Weng J.-K."/>
        </authorList>
    </citation>
    <scope>NUCLEOTIDE SEQUENCE</scope>
    <source>
        <strain evidence="6">TRF0915ILg1</strain>
        <tissue evidence="6">Whole body</tissue>
    </source>
</reference>
<comment type="subcellular location">
    <subcellularLocation>
        <location evidence="1">Nucleus</location>
    </subcellularLocation>
</comment>
<evidence type="ECO:0000313" key="6">
    <source>
        <dbReference type="EMBL" id="KAF2898391.1"/>
    </source>
</evidence>
<sequence>MPAQSDDALEDWMSLFSEETESIWNTENKELRRVSMLMQVIRQEFKRVEDNLDTKVKNLKHQLTINEHLNRSIEKSETTSVVTPKEEVSIINKSPKLNKHRKNWQLKKRSPQALFTNQQKSNKLNAPTTSRPRLSNEDLFESSNTSLEDSFEFDINKPNLEVEENVKKKINTDIVDSSFVVKETPHRSAKKMRLDKKSLLKGTSKLKAPGSNTLTQMLSFPIAASGTDSKSMSEQRKPITNKSRIKLSVTSREEKSNQDISKEPKENFLVPPSFINDYDRIPVIKDKQPQHVHKTETVRCKADRMKLPGWSCAECKEYYEELDLPPEELHKKMNICSKHRNKFPPSNETIAGFWDVGMPDTQEMQDDDLTLINFESTN</sequence>
<evidence type="ECO:0000259" key="5">
    <source>
        <dbReference type="Pfam" id="PF08573"/>
    </source>
</evidence>
<evidence type="ECO:0000256" key="2">
    <source>
        <dbReference type="ARBA" id="ARBA00022763"/>
    </source>
</evidence>
<dbReference type="PANTHER" id="PTHR15107:SF0">
    <property type="entry name" value="DNA ENDONUCLEASE ACTIVATOR CTP1 C-TERMINAL DOMAIN-CONTAINING PROTEIN"/>
    <property type="match status" value="1"/>
</dbReference>
<evidence type="ECO:0000313" key="7">
    <source>
        <dbReference type="Proteomes" id="UP000801492"/>
    </source>
</evidence>
<dbReference type="EMBL" id="VTPC01003537">
    <property type="protein sequence ID" value="KAF2898391.1"/>
    <property type="molecule type" value="Genomic_DNA"/>
</dbReference>
<keyword evidence="7" id="KW-1185">Reference proteome</keyword>
<protein>
    <recommendedName>
        <fullName evidence="5">DNA endonuclease activator Ctp1 C-terminal domain-containing protein</fullName>
    </recommendedName>
</protein>
<evidence type="ECO:0000256" key="1">
    <source>
        <dbReference type="ARBA" id="ARBA00004123"/>
    </source>
</evidence>
<keyword evidence="2" id="KW-0227">DNA damage</keyword>
<feature type="domain" description="DNA endonuclease activator Ctp1 C-terminal" evidence="5">
    <location>
        <begin position="329"/>
        <end position="363"/>
    </location>
</feature>
<dbReference type="GO" id="GO:0010792">
    <property type="term" value="P:DNA double-strand break processing involved in repair via single-strand annealing"/>
    <property type="evidence" value="ECO:0007669"/>
    <property type="project" value="TreeGrafter"/>
</dbReference>
<dbReference type="Proteomes" id="UP000801492">
    <property type="component" value="Unassembled WGS sequence"/>
</dbReference>
<feature type="region of interest" description="Disordered" evidence="4">
    <location>
        <begin position="225"/>
        <end position="265"/>
    </location>
</feature>
<keyword evidence="3" id="KW-0539">Nucleus</keyword>
<dbReference type="InterPro" id="IPR013882">
    <property type="entry name" value="Ctp1_C"/>
</dbReference>
<name>A0A8K0D6U4_IGNLU</name>
<feature type="compositionally biased region" description="Basic and acidic residues" evidence="4">
    <location>
        <begin position="251"/>
        <end position="265"/>
    </location>
</feature>
<dbReference type="AlphaFoldDB" id="A0A8K0D6U4"/>
<dbReference type="OrthoDB" id="5801062at2759"/>
<dbReference type="InterPro" id="IPR033316">
    <property type="entry name" value="RBBP8-like"/>
</dbReference>
<dbReference type="Pfam" id="PF08573">
    <property type="entry name" value="SAE2"/>
    <property type="match status" value="1"/>
</dbReference>
<dbReference type="GO" id="GO:0005634">
    <property type="term" value="C:nucleus"/>
    <property type="evidence" value="ECO:0007669"/>
    <property type="project" value="UniProtKB-SubCell"/>
</dbReference>
<proteinExistence type="predicted"/>
<feature type="compositionally biased region" description="Polar residues" evidence="4">
    <location>
        <begin position="113"/>
        <end position="133"/>
    </location>
</feature>
<accession>A0A8K0D6U4</accession>
<comment type="caution">
    <text evidence="6">The sequence shown here is derived from an EMBL/GenBank/DDBJ whole genome shotgun (WGS) entry which is preliminary data.</text>
</comment>